<proteinExistence type="predicted"/>
<organism evidence="2 5">
    <name type="scientific">Dehalococcoides mccartyi</name>
    <dbReference type="NCBI Taxonomy" id="61435"/>
    <lineage>
        <taxon>Bacteria</taxon>
        <taxon>Bacillati</taxon>
        <taxon>Chloroflexota</taxon>
        <taxon>Dehalococcoidia</taxon>
        <taxon>Dehalococcoidales</taxon>
        <taxon>Dehalococcoidaceae</taxon>
        <taxon>Dehalococcoides</taxon>
    </lineage>
</organism>
<evidence type="ECO:0000313" key="2">
    <source>
        <dbReference type="EMBL" id="AMU87194.1"/>
    </source>
</evidence>
<dbReference type="EC" id="2.7.7.7" evidence="3"/>
<evidence type="ECO:0000259" key="1">
    <source>
        <dbReference type="Pfam" id="PF01336"/>
    </source>
</evidence>
<accession>A0A142VBJ8</accession>
<dbReference type="EMBL" id="QGLD01000016">
    <property type="protein sequence ID" value="RAL70121.1"/>
    <property type="molecule type" value="Genomic_DNA"/>
</dbReference>
<protein>
    <submittedName>
        <fullName evidence="3">DNA polymerase III alpha subunit</fullName>
        <ecNumber evidence="3">2.7.7.7</ecNumber>
    </submittedName>
</protein>
<dbReference type="EMBL" id="CP011127">
    <property type="protein sequence ID" value="AMU87194.1"/>
    <property type="molecule type" value="Genomic_DNA"/>
</dbReference>
<evidence type="ECO:0000313" key="4">
    <source>
        <dbReference type="EMBL" id="RAL70121.1"/>
    </source>
</evidence>
<dbReference type="AlphaFoldDB" id="A0A142VBJ8"/>
<dbReference type="Proteomes" id="UP000076394">
    <property type="component" value="Chromosome"/>
</dbReference>
<evidence type="ECO:0000313" key="7">
    <source>
        <dbReference type="Proteomes" id="UP000249146"/>
    </source>
</evidence>
<dbReference type="GO" id="GO:0003887">
    <property type="term" value="F:DNA-directed DNA polymerase activity"/>
    <property type="evidence" value="ECO:0007669"/>
    <property type="project" value="UniProtKB-EC"/>
</dbReference>
<dbReference type="Pfam" id="PF01336">
    <property type="entry name" value="tRNA_anti-codon"/>
    <property type="match status" value="1"/>
</dbReference>
<dbReference type="PATRIC" id="fig|61435.8.peg.1360"/>
<dbReference type="RefSeq" id="WP_015407299.1">
    <property type="nucleotide sequence ID" value="NZ_CP011127.1"/>
</dbReference>
<keyword evidence="3" id="KW-0808">Transferase</keyword>
<evidence type="ECO:0000313" key="3">
    <source>
        <dbReference type="EMBL" id="RAL68936.1"/>
    </source>
</evidence>
<reference evidence="6 7" key="2">
    <citation type="submission" date="2018-05" db="EMBL/GenBank/DDBJ databases">
        <title>Draft genome sequences of Dehalococcoides mccartyi strains RC and KS.</title>
        <authorList>
            <person name="Higgins S.A."/>
            <person name="Padilla-Crespo E."/>
            <person name="Loeffler F.E."/>
        </authorList>
    </citation>
    <scope>NUCLEOTIDE SEQUENCE [LARGE SCALE GENOMIC DNA]</scope>
    <source>
        <strain evidence="4 6">KS</strain>
        <strain evidence="3 7">RC</strain>
    </source>
</reference>
<dbReference type="GO" id="GO:0003676">
    <property type="term" value="F:nucleic acid binding"/>
    <property type="evidence" value="ECO:0007669"/>
    <property type="project" value="InterPro"/>
</dbReference>
<gene>
    <name evidence="4" type="ORF">C1G86_1446</name>
    <name evidence="3" type="ORF">C1G87_1410</name>
    <name evidence="2" type="ORF">Dm11a5_1368</name>
</gene>
<dbReference type="Proteomes" id="UP000248786">
    <property type="component" value="Unassembled WGS sequence"/>
</dbReference>
<evidence type="ECO:0000313" key="5">
    <source>
        <dbReference type="Proteomes" id="UP000076394"/>
    </source>
</evidence>
<evidence type="ECO:0000313" key="6">
    <source>
        <dbReference type="Proteomes" id="UP000248786"/>
    </source>
</evidence>
<keyword evidence="3" id="KW-0548">Nucleotidyltransferase</keyword>
<sequence>MYQPGYRKSERRGLLTTAGLVIRRQRLRGKVVFITLEDELGHIHCMAFPDTYRQNELTFKQTFLVASGYLSRKDGACNIVIQRVEALSLEAKVPASRDWR</sequence>
<dbReference type="Proteomes" id="UP000249146">
    <property type="component" value="Unassembled WGS sequence"/>
</dbReference>
<dbReference type="EMBL" id="QGLC01000018">
    <property type="protein sequence ID" value="RAL68936.1"/>
    <property type="molecule type" value="Genomic_DNA"/>
</dbReference>
<dbReference type="InterPro" id="IPR004365">
    <property type="entry name" value="NA-bd_OB_tRNA"/>
</dbReference>
<name>A0A142VBJ8_9CHLR</name>
<feature type="domain" description="OB" evidence="1">
    <location>
        <begin position="16"/>
        <end position="85"/>
    </location>
</feature>
<dbReference type="OrthoDB" id="9803237at2"/>
<reference evidence="2 5" key="1">
    <citation type="submission" date="2015-03" db="EMBL/GenBank/DDBJ databases">
        <title>Genomic characterization of Dehalococcoides mccartyi strain 11a5, an unusal plasmid-containing chloroethene dechlorinator.</title>
        <authorList>
            <person name="Zhao S."/>
            <person name="Ding C."/>
            <person name="He J."/>
        </authorList>
    </citation>
    <scope>NUCLEOTIDE SEQUENCE [LARGE SCALE GENOMIC DNA]</scope>
    <source>
        <strain evidence="2 5">11a5</strain>
    </source>
</reference>
<dbReference type="CDD" id="cd04485">
    <property type="entry name" value="DnaE_OBF"/>
    <property type="match status" value="1"/>
</dbReference>